<protein>
    <recommendedName>
        <fullName evidence="3">Formyl-CoA transferase</fullName>
    </recommendedName>
</protein>
<dbReference type="InterPro" id="IPR023606">
    <property type="entry name" value="CoA-Trfase_III_dom_1_sf"/>
</dbReference>
<sequence>MTLEGSVDKPKLPPIVVVNDYVISWLLELGVIKALERRAKEGGSYSVRVSLSKVSAYLMSLGIFDKDYAKTMSNSNEEHQIVAPDQFEAETPLGTYKGVTDQVYMSETPGEYDTVLMVRGSDKPRWKA</sequence>
<dbReference type="AlphaFoldDB" id="A0A380FCP4"/>
<dbReference type="EMBL" id="UHDK01000001">
    <property type="protein sequence ID" value="SUM31106.1"/>
    <property type="molecule type" value="Genomic_DNA"/>
</dbReference>
<accession>A0A380FCP4</accession>
<gene>
    <name evidence="1" type="ORF">NCTC12195_00512</name>
</gene>
<dbReference type="Proteomes" id="UP000255277">
    <property type="component" value="Unassembled WGS sequence"/>
</dbReference>
<reference evidence="1 2" key="1">
    <citation type="submission" date="2018-06" db="EMBL/GenBank/DDBJ databases">
        <authorList>
            <consortium name="Pathogen Informatics"/>
            <person name="Doyle S."/>
        </authorList>
    </citation>
    <scope>NUCLEOTIDE SEQUENCE [LARGE SCALE GENOMIC DNA]</scope>
    <source>
        <strain evidence="1 2">NCTC12195</strain>
    </source>
</reference>
<name>A0A380FCP4_STAGA</name>
<evidence type="ECO:0000313" key="1">
    <source>
        <dbReference type="EMBL" id="SUM31106.1"/>
    </source>
</evidence>
<evidence type="ECO:0000313" key="2">
    <source>
        <dbReference type="Proteomes" id="UP000255277"/>
    </source>
</evidence>
<evidence type="ECO:0008006" key="3">
    <source>
        <dbReference type="Google" id="ProtNLM"/>
    </source>
</evidence>
<organism evidence="1 2">
    <name type="scientific">Staphylococcus gallinarum</name>
    <dbReference type="NCBI Taxonomy" id="1293"/>
    <lineage>
        <taxon>Bacteria</taxon>
        <taxon>Bacillati</taxon>
        <taxon>Bacillota</taxon>
        <taxon>Bacilli</taxon>
        <taxon>Bacillales</taxon>
        <taxon>Staphylococcaceae</taxon>
        <taxon>Staphylococcus</taxon>
    </lineage>
</organism>
<proteinExistence type="predicted"/>
<dbReference type="SUPFAM" id="SSF89796">
    <property type="entry name" value="CoA-transferase family III (CaiB/BaiF)"/>
    <property type="match status" value="1"/>
</dbReference>
<dbReference type="Gene3D" id="3.40.50.10540">
    <property type="entry name" value="Crotonobetainyl-coa:carnitine coa-transferase, domain 1"/>
    <property type="match status" value="1"/>
</dbReference>